<dbReference type="Proteomes" id="UP000184364">
    <property type="component" value="Unassembled WGS sequence"/>
</dbReference>
<dbReference type="OrthoDB" id="1270494at2"/>
<accession>A0A1M6QZ31</accession>
<reference evidence="2" key="1">
    <citation type="submission" date="2016-11" db="EMBL/GenBank/DDBJ databases">
        <authorList>
            <person name="Varghese N."/>
            <person name="Submissions S."/>
        </authorList>
    </citation>
    <scope>NUCLEOTIDE SEQUENCE [LARGE SCALE GENOMIC DNA]</scope>
    <source>
        <strain evidence="2">DSM 26899</strain>
    </source>
</reference>
<dbReference type="EMBL" id="FRAV01000002">
    <property type="protein sequence ID" value="SHK25348.1"/>
    <property type="molecule type" value="Genomic_DNA"/>
</dbReference>
<organism evidence="1 2">
    <name type="scientific">Chryseobacterium polytrichastri</name>
    <dbReference type="NCBI Taxonomy" id="1302687"/>
    <lineage>
        <taxon>Bacteria</taxon>
        <taxon>Pseudomonadati</taxon>
        <taxon>Bacteroidota</taxon>
        <taxon>Flavobacteriia</taxon>
        <taxon>Flavobacteriales</taxon>
        <taxon>Weeksellaceae</taxon>
        <taxon>Chryseobacterium group</taxon>
        <taxon>Chryseobacterium</taxon>
    </lineage>
</organism>
<protein>
    <submittedName>
        <fullName evidence="1">Uncharacterized protein</fullName>
    </submittedName>
</protein>
<dbReference type="RefSeq" id="WP_073290392.1">
    <property type="nucleotide sequence ID" value="NZ_FRAV01000002.1"/>
</dbReference>
<gene>
    <name evidence="1" type="ORF">SAMN05444267_1002133</name>
</gene>
<dbReference type="AlphaFoldDB" id="A0A1M6QZ31"/>
<proteinExistence type="predicted"/>
<keyword evidence="2" id="KW-1185">Reference proteome</keyword>
<sequence length="218" mass="25874">MGADTYIKYTDENNNEIMQEQLHRFSEFNSLIYDGTTHELKKIERFSKNYRTKEVEQLGGEVYLSSEDDLAEVITNHIDIGTFGKPWIFYYNKETNDKGETQWDSILYRNGNLQGKAITVFDVNYRKLAGCSIDLLTGMKTDKFKNFYGDSSVFDYEFENETIPNIKFTYNESDRVDEIFFQDDEYSLRDFLDNDEISTKFLWKENGYYHAFEPMLFH</sequence>
<evidence type="ECO:0000313" key="2">
    <source>
        <dbReference type="Proteomes" id="UP000184364"/>
    </source>
</evidence>
<evidence type="ECO:0000313" key="1">
    <source>
        <dbReference type="EMBL" id="SHK25348.1"/>
    </source>
</evidence>
<name>A0A1M6QZ31_9FLAO</name>